<dbReference type="SUPFAM" id="SSF81901">
    <property type="entry name" value="HCP-like"/>
    <property type="match status" value="2"/>
</dbReference>
<dbReference type="InterPro" id="IPR019734">
    <property type="entry name" value="TPR_rpt"/>
</dbReference>
<dbReference type="InterPro" id="IPR011990">
    <property type="entry name" value="TPR-like_helical_dom_sf"/>
</dbReference>
<evidence type="ECO:0000313" key="2">
    <source>
        <dbReference type="EMBL" id="KAF2751313.1"/>
    </source>
</evidence>
<name>A0A6A6VMD5_9PLEO</name>
<evidence type="ECO:0000313" key="3">
    <source>
        <dbReference type="Proteomes" id="UP000799440"/>
    </source>
</evidence>
<dbReference type="Proteomes" id="UP000799440">
    <property type="component" value="Unassembled WGS sequence"/>
</dbReference>
<dbReference type="OrthoDB" id="5379420at2759"/>
<feature type="repeat" description="TPR" evidence="1">
    <location>
        <begin position="139"/>
        <end position="172"/>
    </location>
</feature>
<sequence>MLYRERRSNVDFKPEVAEAFVTDFALLPGSSDAVEEVQRLAKKHKLRLTQVNEIAHAIWKTPDVRSKTQVVSLPHKPIARRIWLALSGARERNSTIWLQQVKYMRTTHPAAILADKEFTAADYRSCRHHLEELADAEDAHAMTLLGQLLVEEKQPERAKELFEDAISLYQKQVKPGYTEYLAQVPPWNCLGILSLSENTPESLDDAKRAFATGALKCDDPVSYYCLAKHFEPKHTSTWLKYMTKAAGRGHTDAMYAVADFYLLAETGEEPGGKLRQLLVADSKLSRALRWLTESYRKGKGGPKEVANEWLVVAAEMGHKPSMIRLAENLVEAGKMDAAKRWYEAAASPPQTGTEEKWPELAVQAKRSLQKGMWSRT</sequence>
<dbReference type="Pfam" id="PF13181">
    <property type="entry name" value="TPR_8"/>
    <property type="match status" value="1"/>
</dbReference>
<dbReference type="PROSITE" id="PS50005">
    <property type="entry name" value="TPR"/>
    <property type="match status" value="1"/>
</dbReference>
<reference evidence="2" key="1">
    <citation type="journal article" date="2020" name="Stud. Mycol.">
        <title>101 Dothideomycetes genomes: a test case for predicting lifestyles and emergence of pathogens.</title>
        <authorList>
            <person name="Haridas S."/>
            <person name="Albert R."/>
            <person name="Binder M."/>
            <person name="Bloem J."/>
            <person name="Labutti K."/>
            <person name="Salamov A."/>
            <person name="Andreopoulos B."/>
            <person name="Baker S."/>
            <person name="Barry K."/>
            <person name="Bills G."/>
            <person name="Bluhm B."/>
            <person name="Cannon C."/>
            <person name="Castanera R."/>
            <person name="Culley D."/>
            <person name="Daum C."/>
            <person name="Ezra D."/>
            <person name="Gonzalez J."/>
            <person name="Henrissat B."/>
            <person name="Kuo A."/>
            <person name="Liang C."/>
            <person name="Lipzen A."/>
            <person name="Lutzoni F."/>
            <person name="Magnuson J."/>
            <person name="Mondo S."/>
            <person name="Nolan M."/>
            <person name="Ohm R."/>
            <person name="Pangilinan J."/>
            <person name="Park H.-J."/>
            <person name="Ramirez L."/>
            <person name="Alfaro M."/>
            <person name="Sun H."/>
            <person name="Tritt A."/>
            <person name="Yoshinaga Y."/>
            <person name="Zwiers L.-H."/>
            <person name="Turgeon B."/>
            <person name="Goodwin S."/>
            <person name="Spatafora J."/>
            <person name="Crous P."/>
            <person name="Grigoriev I."/>
        </authorList>
    </citation>
    <scope>NUCLEOTIDE SEQUENCE</scope>
    <source>
        <strain evidence="2">CBS 119925</strain>
    </source>
</reference>
<dbReference type="EMBL" id="MU006562">
    <property type="protein sequence ID" value="KAF2751313.1"/>
    <property type="molecule type" value="Genomic_DNA"/>
</dbReference>
<gene>
    <name evidence="2" type="ORF">M011DRAFT_473807</name>
</gene>
<dbReference type="Gene3D" id="1.25.40.10">
    <property type="entry name" value="Tetratricopeptide repeat domain"/>
    <property type="match status" value="1"/>
</dbReference>
<organism evidence="2 3">
    <name type="scientific">Sporormia fimetaria CBS 119925</name>
    <dbReference type="NCBI Taxonomy" id="1340428"/>
    <lineage>
        <taxon>Eukaryota</taxon>
        <taxon>Fungi</taxon>
        <taxon>Dikarya</taxon>
        <taxon>Ascomycota</taxon>
        <taxon>Pezizomycotina</taxon>
        <taxon>Dothideomycetes</taxon>
        <taxon>Pleosporomycetidae</taxon>
        <taxon>Pleosporales</taxon>
        <taxon>Sporormiaceae</taxon>
        <taxon>Sporormia</taxon>
    </lineage>
</organism>
<accession>A0A6A6VMD5</accession>
<evidence type="ECO:0000256" key="1">
    <source>
        <dbReference type="PROSITE-ProRule" id="PRU00339"/>
    </source>
</evidence>
<protein>
    <submittedName>
        <fullName evidence="2">Uncharacterized protein</fullName>
    </submittedName>
</protein>
<proteinExistence type="predicted"/>
<keyword evidence="3" id="KW-1185">Reference proteome</keyword>
<dbReference type="AlphaFoldDB" id="A0A6A6VMD5"/>
<keyword evidence="1" id="KW-0802">TPR repeat</keyword>